<dbReference type="GeneID" id="25479223"/>
<dbReference type="RefSeq" id="YP_009163921.1">
    <property type="nucleotide sequence ID" value="NC_027792.1"/>
</dbReference>
<feature type="compositionally biased region" description="Low complexity" evidence="1">
    <location>
        <begin position="41"/>
        <end position="50"/>
    </location>
</feature>
<keyword evidence="3" id="KW-1185">Reference proteome</keyword>
<organism evidence="2 3">
    <name type="scientific">Palaemonetes kadiakensis Mississippi grass shrimp associated circular virus</name>
    <dbReference type="NCBI Taxonomy" id="1692258"/>
    <lineage>
        <taxon>Viruses</taxon>
        <taxon>Monodnaviria</taxon>
        <taxon>Shotokuvirae</taxon>
        <taxon>Cressdnaviricota</taxon>
        <taxon>Arfiviricetes</taxon>
        <taxon>Cirlivirales</taxon>
        <taxon>Circoviridae</taxon>
    </lineage>
</organism>
<reference evidence="2 3" key="1">
    <citation type="journal article" date="2015" name="Front. Microbiol.">
        <title>Novel circular single-stranded DNA viruses identified in marine invertebrates reveal high sequence diversity and consistent predicted intrinsic disorder patterns within putative structural proteins.</title>
        <authorList>
            <person name="Rosario K."/>
            <person name="Schenck R.O."/>
            <person name="Harbeitner R.C."/>
            <person name="Lawler S.N."/>
            <person name="Breitbart M."/>
        </authorList>
    </citation>
    <scope>NUCLEOTIDE SEQUENCE [LARGE SCALE GENOMIC DNA]</scope>
    <source>
        <strain evidence="2">I0099</strain>
    </source>
</reference>
<name>A0A0K1RL61_9CIRC</name>
<sequence>MPGTLVRRRSRSVGWARRAGAAVSVARGVWRGVKRVRSAISRGRSLARSTSRTRSKSRPKSSTRPSSAAPMSVDPQSISHGSVSLRLASPVKGMKSLGRWVYTQQNNGRIVAGLGLQGAGVLLGHNTISQLVVDTAVPNGTQFKDDVFAMNPYQANTGSGIFGSILAPSQDRIMCRSVRTKFMMANTSNAPCVVVLYWVLSKKAHQGNPFDRWTSFLSETALGQSTATQPNQSDSSTGPGTTGVPTFAVYGQEPTTVRSWRNTFKLLRRKEYHMSFGAVQCINYSVAVNKMFDKTVATQHNTLTSTGYPGGTVWLCAVVRGTRDLVPDCW</sequence>
<feature type="region of interest" description="Disordered" evidence="1">
    <location>
        <begin position="41"/>
        <end position="81"/>
    </location>
</feature>
<dbReference type="Proteomes" id="UP000163039">
    <property type="component" value="Segment"/>
</dbReference>
<evidence type="ECO:0000313" key="3">
    <source>
        <dbReference type="Proteomes" id="UP000163039"/>
    </source>
</evidence>
<dbReference type="EMBL" id="KR528560">
    <property type="protein sequence ID" value="AKV62286.1"/>
    <property type="molecule type" value="Genomic_DNA"/>
</dbReference>
<feature type="compositionally biased region" description="Basic residues" evidence="1">
    <location>
        <begin position="51"/>
        <end position="61"/>
    </location>
</feature>
<accession>A0A0K1RL61</accession>
<feature type="compositionally biased region" description="Low complexity" evidence="1">
    <location>
        <begin position="233"/>
        <end position="243"/>
    </location>
</feature>
<evidence type="ECO:0000313" key="2">
    <source>
        <dbReference type="EMBL" id="AKV62286.1"/>
    </source>
</evidence>
<dbReference type="KEGG" id="vg:25479223"/>
<feature type="region of interest" description="Disordered" evidence="1">
    <location>
        <begin position="224"/>
        <end position="244"/>
    </location>
</feature>
<evidence type="ECO:0000256" key="1">
    <source>
        <dbReference type="SAM" id="MobiDB-lite"/>
    </source>
</evidence>
<proteinExistence type="predicted"/>
<protein>
    <submittedName>
        <fullName evidence="2">Putative capsid protein</fullName>
    </submittedName>
</protein>